<dbReference type="PANTHER" id="PTHR38926:SF2">
    <property type="entry name" value="F-BOX_LRR-REPEAT PROTEIN 21-RELATED"/>
    <property type="match status" value="1"/>
</dbReference>
<dbReference type="SUPFAM" id="SSF81383">
    <property type="entry name" value="F-box domain"/>
    <property type="match status" value="1"/>
</dbReference>
<dbReference type="Gene3D" id="3.80.10.10">
    <property type="entry name" value="Ribonuclease Inhibitor"/>
    <property type="match status" value="1"/>
</dbReference>
<dbReference type="Proteomes" id="UP000242715">
    <property type="component" value="Unassembled WGS sequence"/>
</dbReference>
<evidence type="ECO:0000313" key="2">
    <source>
        <dbReference type="EMBL" id="GAU22400.1"/>
    </source>
</evidence>
<dbReference type="Gene3D" id="1.20.1280.50">
    <property type="match status" value="1"/>
</dbReference>
<dbReference type="InterPro" id="IPR032675">
    <property type="entry name" value="LRR_dom_sf"/>
</dbReference>
<dbReference type="PANTHER" id="PTHR38926">
    <property type="entry name" value="F-BOX DOMAIN CONTAINING PROTEIN, EXPRESSED"/>
    <property type="match status" value="1"/>
</dbReference>
<keyword evidence="3" id="KW-1185">Reference proteome</keyword>
<feature type="domain" description="F-box" evidence="1">
    <location>
        <begin position="15"/>
        <end position="62"/>
    </location>
</feature>
<reference evidence="3" key="1">
    <citation type="journal article" date="2017" name="Front. Plant Sci.">
        <title>Climate Clever Clovers: New Paradigm to Reduce the Environmental Footprint of Ruminants by Breeding Low Methanogenic Forages Utilizing Haplotype Variation.</title>
        <authorList>
            <person name="Kaur P."/>
            <person name="Appels R."/>
            <person name="Bayer P.E."/>
            <person name="Keeble-Gagnere G."/>
            <person name="Wang J."/>
            <person name="Hirakawa H."/>
            <person name="Shirasawa K."/>
            <person name="Vercoe P."/>
            <person name="Stefanova K."/>
            <person name="Durmic Z."/>
            <person name="Nichols P."/>
            <person name="Revell C."/>
            <person name="Isobe S.N."/>
            <person name="Edwards D."/>
            <person name="Erskine W."/>
        </authorList>
    </citation>
    <scope>NUCLEOTIDE SEQUENCE [LARGE SCALE GENOMIC DNA]</scope>
    <source>
        <strain evidence="3">cv. Daliak</strain>
    </source>
</reference>
<dbReference type="EMBL" id="DF973247">
    <property type="protein sequence ID" value="GAU22400.1"/>
    <property type="molecule type" value="Genomic_DNA"/>
</dbReference>
<dbReference type="OrthoDB" id="2095648at2759"/>
<accession>A0A2Z6MGH0</accession>
<proteinExistence type="predicted"/>
<dbReference type="AlphaFoldDB" id="A0A2Z6MGH0"/>
<dbReference type="PROSITE" id="PS50181">
    <property type="entry name" value="FBOX"/>
    <property type="match status" value="1"/>
</dbReference>
<gene>
    <name evidence="2" type="ORF">TSUD_122860</name>
</gene>
<protein>
    <recommendedName>
        <fullName evidence="1">F-box domain-containing protein</fullName>
    </recommendedName>
</protein>
<dbReference type="InterPro" id="IPR001810">
    <property type="entry name" value="F-box_dom"/>
</dbReference>
<evidence type="ECO:0000313" key="3">
    <source>
        <dbReference type="Proteomes" id="UP000242715"/>
    </source>
</evidence>
<evidence type="ECO:0000259" key="1">
    <source>
        <dbReference type="PROSITE" id="PS50181"/>
    </source>
</evidence>
<dbReference type="Pfam" id="PF12937">
    <property type="entry name" value="F-box-like"/>
    <property type="match status" value="1"/>
</dbReference>
<name>A0A2Z6MGH0_TRISU</name>
<organism evidence="2 3">
    <name type="scientific">Trifolium subterraneum</name>
    <name type="common">Subterranean clover</name>
    <dbReference type="NCBI Taxonomy" id="3900"/>
    <lineage>
        <taxon>Eukaryota</taxon>
        <taxon>Viridiplantae</taxon>
        <taxon>Streptophyta</taxon>
        <taxon>Embryophyta</taxon>
        <taxon>Tracheophyta</taxon>
        <taxon>Spermatophyta</taxon>
        <taxon>Magnoliopsida</taxon>
        <taxon>eudicotyledons</taxon>
        <taxon>Gunneridae</taxon>
        <taxon>Pentapetalae</taxon>
        <taxon>rosids</taxon>
        <taxon>fabids</taxon>
        <taxon>Fabales</taxon>
        <taxon>Fabaceae</taxon>
        <taxon>Papilionoideae</taxon>
        <taxon>50 kb inversion clade</taxon>
        <taxon>NPAAA clade</taxon>
        <taxon>Hologalegina</taxon>
        <taxon>IRL clade</taxon>
        <taxon>Trifolieae</taxon>
        <taxon>Trifolium</taxon>
    </lineage>
</organism>
<dbReference type="InterPro" id="IPR036047">
    <property type="entry name" value="F-box-like_dom_sf"/>
</dbReference>
<dbReference type="SUPFAM" id="SSF52047">
    <property type="entry name" value="RNI-like"/>
    <property type="match status" value="1"/>
</dbReference>
<dbReference type="CDD" id="cd22164">
    <property type="entry name" value="F-box_AtSKIP19-like"/>
    <property type="match status" value="1"/>
</dbReference>
<sequence length="149" mass="17004">MSMNAFPVKELEGESPNWLELPTDITTNILQRLSTIDIVTSACQVCPLWWNICKDPLMWRTVDMTSCAGSHIQRLRLEECNEISDKGFIECVMKLSKLEELKITYNEQLSSHSIAVVARCCLHLKSLEYGRNVDDKYVEADINDEMSSS</sequence>